<protein>
    <submittedName>
        <fullName evidence="1">SAM-dependent methyltransferase</fullName>
    </submittedName>
</protein>
<gene>
    <name evidence="1" type="ORF">HNQ60_000447</name>
</gene>
<proteinExistence type="predicted"/>
<dbReference type="Pfam" id="PF13489">
    <property type="entry name" value="Methyltransf_23"/>
    <property type="match status" value="1"/>
</dbReference>
<name>A0A841HEQ4_9GAMM</name>
<reference evidence="1 2" key="1">
    <citation type="submission" date="2020-08" db="EMBL/GenBank/DDBJ databases">
        <title>Genomic Encyclopedia of Type Strains, Phase IV (KMG-IV): sequencing the most valuable type-strain genomes for metagenomic binning, comparative biology and taxonomic classification.</title>
        <authorList>
            <person name="Goeker M."/>
        </authorList>
    </citation>
    <scope>NUCLEOTIDE SEQUENCE [LARGE SCALE GENOMIC DNA]</scope>
    <source>
        <strain evidence="1 2">DSM 26723</strain>
    </source>
</reference>
<evidence type="ECO:0000313" key="1">
    <source>
        <dbReference type="EMBL" id="MBB6091601.1"/>
    </source>
</evidence>
<dbReference type="AlphaFoldDB" id="A0A841HEQ4"/>
<dbReference type="EMBL" id="JACHHZ010000001">
    <property type="protein sequence ID" value="MBB6091601.1"/>
    <property type="molecule type" value="Genomic_DNA"/>
</dbReference>
<dbReference type="RefSeq" id="WP_184329391.1">
    <property type="nucleotide sequence ID" value="NZ_JACHHZ010000001.1"/>
</dbReference>
<evidence type="ECO:0000313" key="2">
    <source>
        <dbReference type="Proteomes" id="UP000588068"/>
    </source>
</evidence>
<dbReference type="Proteomes" id="UP000588068">
    <property type="component" value="Unassembled WGS sequence"/>
</dbReference>
<dbReference type="CDD" id="cd02440">
    <property type="entry name" value="AdoMet_MTases"/>
    <property type="match status" value="1"/>
</dbReference>
<keyword evidence="1" id="KW-0808">Transferase</keyword>
<keyword evidence="2" id="KW-1185">Reference proteome</keyword>
<dbReference type="GO" id="GO:0032259">
    <property type="term" value="P:methylation"/>
    <property type="evidence" value="ECO:0007669"/>
    <property type="project" value="UniProtKB-KW"/>
</dbReference>
<dbReference type="InterPro" id="IPR029063">
    <property type="entry name" value="SAM-dependent_MTases_sf"/>
</dbReference>
<sequence length="270" mass="30066">MKSSSPGNREVIVDETLRDLYDSNPEYIARRDDSSHNARQIKLEVERFKVPGLVSVIPPDHRYSSVMEIGCATGDLLAAFPSAVSAGGVRTRKVGFDISPLNVAAARARYPDIEFVAGSFTDSDLRSDVVILSDILEHVPDDVGFLRQAAAHGGLVLINLPLEKSWSNAFRDYGIEDASGHLRAYSLEDGLRLIDDAGLMLLRSARIWSHETAFDVERRRLRRQELGQEYSGATLVRTCKRMLHLTARAVALFGRRFYPSNLFVSAVPRH</sequence>
<dbReference type="GO" id="GO:0008168">
    <property type="term" value="F:methyltransferase activity"/>
    <property type="evidence" value="ECO:0007669"/>
    <property type="project" value="UniProtKB-KW"/>
</dbReference>
<accession>A0A841HEQ4</accession>
<comment type="caution">
    <text evidence="1">The sequence shown here is derived from an EMBL/GenBank/DDBJ whole genome shotgun (WGS) entry which is preliminary data.</text>
</comment>
<organism evidence="1 2">
    <name type="scientific">Povalibacter uvarum</name>
    <dbReference type="NCBI Taxonomy" id="732238"/>
    <lineage>
        <taxon>Bacteria</taxon>
        <taxon>Pseudomonadati</taxon>
        <taxon>Pseudomonadota</taxon>
        <taxon>Gammaproteobacteria</taxon>
        <taxon>Steroidobacterales</taxon>
        <taxon>Steroidobacteraceae</taxon>
        <taxon>Povalibacter</taxon>
    </lineage>
</organism>
<keyword evidence="1" id="KW-0489">Methyltransferase</keyword>
<dbReference type="SUPFAM" id="SSF53335">
    <property type="entry name" value="S-adenosyl-L-methionine-dependent methyltransferases"/>
    <property type="match status" value="1"/>
</dbReference>
<dbReference type="Gene3D" id="3.40.50.150">
    <property type="entry name" value="Vaccinia Virus protein VP39"/>
    <property type="match status" value="1"/>
</dbReference>